<sequence>MPVMSMPPPPNQPPHNPYGGPVPPPQQPGPYGGAPQGFPPPGHPGHPQQGAPQPGFPQQGYPQHGVPPQYQGPGAGAWGQPPMGPPPKKKLSAGAIVAIVVGALVLVGGIGYGVKAGLDGVTGPFPAATHKLVVAQTLLDGEYTLLSDLSDSKGKEIEDTPDFTVKDAKAAVAQYSGKDGDVLVLSGMYGQIKDPDATRASILRGAATDKGSTLVVKPTEFTPAGSDVKVSCQITKSKDGISTITLVMCAWGDENTAAAVALVGDAAATADPKSVDLAALAGKTAKIRAEIRKPIA</sequence>
<feature type="region of interest" description="Disordered" evidence="1">
    <location>
        <begin position="1"/>
        <end position="90"/>
    </location>
</feature>
<feature type="compositionally biased region" description="Low complexity" evidence="1">
    <location>
        <begin position="45"/>
        <end position="72"/>
    </location>
</feature>
<dbReference type="PATRIC" id="fig|953739.5.peg.128"/>
<dbReference type="AlphaFoldDB" id="F2R305"/>
<dbReference type="eggNOG" id="ENOG5034CDV">
    <property type="taxonomic scope" value="Bacteria"/>
</dbReference>
<feature type="compositionally biased region" description="Pro residues" evidence="1">
    <location>
        <begin position="1"/>
        <end position="28"/>
    </location>
</feature>
<dbReference type="HOGENOM" id="CLU_071829_1_0_11"/>
<evidence type="ECO:0000256" key="1">
    <source>
        <dbReference type="SAM" id="MobiDB-lite"/>
    </source>
</evidence>
<accession>F2R305</accession>
<keyword evidence="2" id="KW-0472">Membrane</keyword>
<gene>
    <name evidence="3" type="ordered locus">SVEN_4994</name>
</gene>
<reference evidence="3 4" key="1">
    <citation type="journal article" date="2011" name="BMC Genomics">
        <title>Genome-wide analysis of the role of GlnR in Streptomyces venezuelae provides new insights into global nitrogen regulation in actinomycetes.</title>
        <authorList>
            <person name="Pullan S.T."/>
            <person name="Bibb M.J."/>
            <person name="Merrick M."/>
        </authorList>
    </citation>
    <scope>NUCLEOTIDE SEQUENCE [LARGE SCALE GENOMIC DNA]</scope>
    <source>
        <strain evidence="4">ATCC 10712 / CBS 650.69 / DSM 40230 / JCM 4526 / NBRC 13096 / PD 04745</strain>
    </source>
</reference>
<protein>
    <submittedName>
        <fullName evidence="3">Uncharacterized protein</fullName>
    </submittedName>
</protein>
<dbReference type="EMBL" id="FR845719">
    <property type="protein sequence ID" value="CCA58280.1"/>
    <property type="molecule type" value="Genomic_DNA"/>
</dbReference>
<name>F2R305_STRVP</name>
<evidence type="ECO:0000313" key="4">
    <source>
        <dbReference type="Proteomes" id="UP000006854"/>
    </source>
</evidence>
<proteinExistence type="predicted"/>
<dbReference type="STRING" id="953739.SVEN_4994"/>
<keyword evidence="2" id="KW-0812">Transmembrane</keyword>
<feature type="transmembrane region" description="Helical" evidence="2">
    <location>
        <begin position="91"/>
        <end position="114"/>
    </location>
</feature>
<evidence type="ECO:0000313" key="3">
    <source>
        <dbReference type="EMBL" id="CCA58280.1"/>
    </source>
</evidence>
<keyword evidence="4" id="KW-1185">Reference proteome</keyword>
<evidence type="ECO:0000256" key="2">
    <source>
        <dbReference type="SAM" id="Phobius"/>
    </source>
</evidence>
<dbReference type="KEGG" id="sve:SVEN_4994"/>
<keyword evidence="2" id="KW-1133">Transmembrane helix</keyword>
<organism evidence="3 4">
    <name type="scientific">Streptomyces venezuelae (strain ATCC 10712 / CBS 650.69 / DSM 40230 / JCM 4526 / NBRC 13096 / PD 04745)</name>
    <dbReference type="NCBI Taxonomy" id="953739"/>
    <lineage>
        <taxon>Bacteria</taxon>
        <taxon>Bacillati</taxon>
        <taxon>Actinomycetota</taxon>
        <taxon>Actinomycetes</taxon>
        <taxon>Kitasatosporales</taxon>
        <taxon>Streptomycetaceae</taxon>
        <taxon>Streptomyces</taxon>
    </lineage>
</organism>
<dbReference type="Proteomes" id="UP000006854">
    <property type="component" value="Chromosome"/>
</dbReference>